<dbReference type="Gene3D" id="2.40.100.10">
    <property type="entry name" value="Cyclophilin-like"/>
    <property type="match status" value="1"/>
</dbReference>
<gene>
    <name evidence="6" type="ORF">ABV408_16960</name>
</gene>
<dbReference type="PROSITE" id="PS50072">
    <property type="entry name" value="CSA_PPIASE_2"/>
    <property type="match status" value="1"/>
</dbReference>
<dbReference type="GO" id="GO:0006457">
    <property type="term" value="P:protein folding"/>
    <property type="evidence" value="ECO:0007669"/>
    <property type="project" value="InterPro"/>
</dbReference>
<dbReference type="PRINTS" id="PR00153">
    <property type="entry name" value="CSAPPISMRASE"/>
</dbReference>
<keyword evidence="4" id="KW-0732">Signal</keyword>
<comment type="similarity">
    <text evidence="1 4">Belongs to the cyclophilin-type PPIase family.</text>
</comment>
<dbReference type="RefSeq" id="WP_353980069.1">
    <property type="nucleotide sequence ID" value="NZ_CP159578.1"/>
</dbReference>
<feature type="domain" description="PPIase cyclophilin-type" evidence="5">
    <location>
        <begin position="32"/>
        <end position="186"/>
    </location>
</feature>
<evidence type="ECO:0000259" key="5">
    <source>
        <dbReference type="PROSITE" id="PS50072"/>
    </source>
</evidence>
<dbReference type="InterPro" id="IPR002130">
    <property type="entry name" value="Cyclophilin-type_PPIase_dom"/>
</dbReference>
<comment type="function">
    <text evidence="4">PPIases accelerate the folding of proteins. It catalyzes the cis-trans isomerization of proline imidic peptide bonds in oligopeptides.</text>
</comment>
<dbReference type="InterPro" id="IPR029000">
    <property type="entry name" value="Cyclophilin-like_dom_sf"/>
</dbReference>
<dbReference type="EC" id="5.2.1.8" evidence="4"/>
<feature type="chain" id="PRO_5044361867" description="Peptidyl-prolyl cis-trans isomerase" evidence="4">
    <location>
        <begin position="23"/>
        <end position="188"/>
    </location>
</feature>
<keyword evidence="3 4" id="KW-0413">Isomerase</keyword>
<evidence type="ECO:0000256" key="2">
    <source>
        <dbReference type="ARBA" id="ARBA00023110"/>
    </source>
</evidence>
<protein>
    <recommendedName>
        <fullName evidence="4">Peptidyl-prolyl cis-trans isomerase</fullName>
        <shortName evidence="4">PPIase</shortName>
        <ecNumber evidence="4">5.2.1.8</ecNumber>
    </recommendedName>
</protein>
<evidence type="ECO:0000256" key="4">
    <source>
        <dbReference type="RuleBase" id="RU363019"/>
    </source>
</evidence>
<evidence type="ECO:0000256" key="1">
    <source>
        <dbReference type="ARBA" id="ARBA00007365"/>
    </source>
</evidence>
<organism evidence="6">
    <name type="scientific">Salinicola endophyticus</name>
    <dbReference type="NCBI Taxonomy" id="1949083"/>
    <lineage>
        <taxon>Bacteria</taxon>
        <taxon>Pseudomonadati</taxon>
        <taxon>Pseudomonadota</taxon>
        <taxon>Gammaproteobacteria</taxon>
        <taxon>Oceanospirillales</taxon>
        <taxon>Halomonadaceae</taxon>
        <taxon>Salinicola</taxon>
    </lineage>
</organism>
<feature type="signal peptide" evidence="4">
    <location>
        <begin position="1"/>
        <end position="22"/>
    </location>
</feature>
<accession>A0AB74UEK5</accession>
<sequence>MLKSILAAGLVALPLLSTPALADADHPHVRLETSQGNIELELDAKAAPRTVANFLRYVDEGHYQGTVFHRVIPDFMIQGGGLDADLEPKPTHDPIPLEKSGLKNTRGTIAMARTANPDSATSQFFINLVDNDALNYRDLYNPGYTVFGHVVSGMNVVDKIAETPTGRRGPHADVPTQPITIVGAERVD</sequence>
<dbReference type="EMBL" id="CP159578">
    <property type="protein sequence ID" value="XCJ79116.1"/>
    <property type="molecule type" value="Genomic_DNA"/>
</dbReference>
<name>A0AB74UEK5_9GAMM</name>
<comment type="catalytic activity">
    <reaction evidence="4">
        <text>[protein]-peptidylproline (omega=180) = [protein]-peptidylproline (omega=0)</text>
        <dbReference type="Rhea" id="RHEA:16237"/>
        <dbReference type="Rhea" id="RHEA-COMP:10747"/>
        <dbReference type="Rhea" id="RHEA-COMP:10748"/>
        <dbReference type="ChEBI" id="CHEBI:83833"/>
        <dbReference type="ChEBI" id="CHEBI:83834"/>
        <dbReference type="EC" id="5.2.1.8"/>
    </reaction>
</comment>
<dbReference type="PROSITE" id="PS00170">
    <property type="entry name" value="CSA_PPIASE_1"/>
    <property type="match status" value="1"/>
</dbReference>
<dbReference type="AlphaFoldDB" id="A0AB74UEK5"/>
<evidence type="ECO:0000256" key="3">
    <source>
        <dbReference type="ARBA" id="ARBA00023235"/>
    </source>
</evidence>
<reference evidence="6" key="1">
    <citation type="submission" date="2024-06" db="EMBL/GenBank/DDBJ databases">
        <title>Complete genome of Salinicola endophyticus HNIBRBA4755.</title>
        <authorList>
            <person name="Shin S.Y."/>
            <person name="Kang H."/>
            <person name="Song J."/>
        </authorList>
    </citation>
    <scope>NUCLEOTIDE SEQUENCE</scope>
    <source>
        <strain evidence="6">HNIBRBA4755</strain>
    </source>
</reference>
<dbReference type="SUPFAM" id="SSF50891">
    <property type="entry name" value="Cyclophilin-like"/>
    <property type="match status" value="1"/>
</dbReference>
<dbReference type="CDD" id="cd01920">
    <property type="entry name" value="cyclophilin_EcCYP_like"/>
    <property type="match status" value="1"/>
</dbReference>
<dbReference type="Pfam" id="PF00160">
    <property type="entry name" value="Pro_isomerase"/>
    <property type="match status" value="1"/>
</dbReference>
<dbReference type="InterPro" id="IPR020892">
    <property type="entry name" value="Cyclophilin-type_PPIase_CS"/>
</dbReference>
<evidence type="ECO:0000313" key="6">
    <source>
        <dbReference type="EMBL" id="XCJ79116.1"/>
    </source>
</evidence>
<keyword evidence="2 4" id="KW-0697">Rotamase</keyword>
<proteinExistence type="inferred from homology"/>
<dbReference type="PANTHER" id="PTHR43246">
    <property type="entry name" value="PEPTIDYL-PROLYL CIS-TRANS ISOMERASE CYP38, CHLOROPLASTIC"/>
    <property type="match status" value="1"/>
</dbReference>
<dbReference type="GO" id="GO:0003755">
    <property type="term" value="F:peptidyl-prolyl cis-trans isomerase activity"/>
    <property type="evidence" value="ECO:0007669"/>
    <property type="project" value="UniProtKB-UniRule"/>
</dbReference>
<dbReference type="InterPro" id="IPR044665">
    <property type="entry name" value="E_coli_cyclophilin_A-like"/>
</dbReference>